<sequence length="311" mass="33831">MKVVLPALARPLVEPHLPAGLDLHWFASLDEAIEMVADADIGWVDNNGPANWARAAAAGRKLQWLSTIYAGLDPLDKGQLRARGTRVTNGSGVNAHTVAEYAVMGALVAAKRYDQVVRIADTRIWPFEAPGKLELFETSALVIGYGTIGRLIGERLTAFGVSVTGVTRTGAPGTIGPEAWRDRLAEFDWIFLAAPATEQSRAMIGEAEFKAMKPSAWIVNVGRGELIDQDALIEAVTKRRIAGAFLDTVTPEPLPPEHPLWTAPNILHSMHLSGRSQTRMFVRAAQLFVENIHAFVEGRPLVNEVDLEAGY</sequence>
<dbReference type="SUPFAM" id="SSF51735">
    <property type="entry name" value="NAD(P)-binding Rossmann-fold domains"/>
    <property type="match status" value="1"/>
</dbReference>
<dbReference type="EMBL" id="CP024923">
    <property type="protein sequence ID" value="ATY31359.1"/>
    <property type="molecule type" value="Genomic_DNA"/>
</dbReference>
<keyword evidence="2" id="KW-0520">NAD</keyword>
<dbReference type="InterPro" id="IPR036291">
    <property type="entry name" value="NAD(P)-bd_dom_sf"/>
</dbReference>
<proteinExistence type="inferred from homology"/>
<evidence type="ECO:0000256" key="3">
    <source>
        <dbReference type="RuleBase" id="RU003719"/>
    </source>
</evidence>
<dbReference type="RefSeq" id="WP_100281170.1">
    <property type="nucleotide sequence ID" value="NZ_CP024923.1"/>
</dbReference>
<keyword evidence="1 3" id="KW-0560">Oxidoreductase</keyword>
<feature type="domain" description="D-isomer specific 2-hydroxyacid dehydrogenase catalytic" evidence="4">
    <location>
        <begin position="22"/>
        <end position="305"/>
    </location>
</feature>
<dbReference type="Gene3D" id="3.40.50.720">
    <property type="entry name" value="NAD(P)-binding Rossmann-like Domain"/>
    <property type="match status" value="2"/>
</dbReference>
<dbReference type="Pfam" id="PF00389">
    <property type="entry name" value="2-Hacid_dh"/>
    <property type="match status" value="1"/>
</dbReference>
<dbReference type="PANTHER" id="PTHR43333">
    <property type="entry name" value="2-HACID_DH_C DOMAIN-CONTAINING PROTEIN"/>
    <property type="match status" value="1"/>
</dbReference>
<evidence type="ECO:0000259" key="5">
    <source>
        <dbReference type="Pfam" id="PF02826"/>
    </source>
</evidence>
<dbReference type="GO" id="GO:0051287">
    <property type="term" value="F:NAD binding"/>
    <property type="evidence" value="ECO:0007669"/>
    <property type="project" value="InterPro"/>
</dbReference>
<dbReference type="InterPro" id="IPR029753">
    <property type="entry name" value="D-isomer_DH_CS"/>
</dbReference>
<dbReference type="PROSITE" id="PS00671">
    <property type="entry name" value="D_2_HYDROXYACID_DH_3"/>
    <property type="match status" value="1"/>
</dbReference>
<dbReference type="KEGG" id="sphc:CVN68_04660"/>
<evidence type="ECO:0000259" key="4">
    <source>
        <dbReference type="Pfam" id="PF00389"/>
    </source>
</evidence>
<feature type="domain" description="D-isomer specific 2-hydroxyacid dehydrogenase NAD-binding" evidence="5">
    <location>
        <begin position="106"/>
        <end position="272"/>
    </location>
</feature>
<accession>A0A2K8MHW9</accession>
<protein>
    <submittedName>
        <fullName evidence="6">D-2-hydroxyacid dehydrogenase</fullName>
    </submittedName>
</protein>
<dbReference type="SUPFAM" id="SSF52283">
    <property type="entry name" value="Formate/glycerate dehydrogenase catalytic domain-like"/>
    <property type="match status" value="1"/>
</dbReference>
<dbReference type="GO" id="GO:0016616">
    <property type="term" value="F:oxidoreductase activity, acting on the CH-OH group of donors, NAD or NADP as acceptor"/>
    <property type="evidence" value="ECO:0007669"/>
    <property type="project" value="InterPro"/>
</dbReference>
<evidence type="ECO:0000313" key="7">
    <source>
        <dbReference type="Proteomes" id="UP000229081"/>
    </source>
</evidence>
<keyword evidence="7" id="KW-1185">Reference proteome</keyword>
<dbReference type="Proteomes" id="UP000229081">
    <property type="component" value="Chromosome"/>
</dbReference>
<gene>
    <name evidence="6" type="ORF">CVN68_04660</name>
</gene>
<evidence type="ECO:0000256" key="2">
    <source>
        <dbReference type="ARBA" id="ARBA00023027"/>
    </source>
</evidence>
<dbReference type="InterPro" id="IPR006139">
    <property type="entry name" value="D-isomer_2_OHA_DH_cat_dom"/>
</dbReference>
<dbReference type="InterPro" id="IPR006140">
    <property type="entry name" value="D-isomer_DH_NAD-bd"/>
</dbReference>
<dbReference type="OrthoDB" id="9787219at2"/>
<evidence type="ECO:0000256" key="1">
    <source>
        <dbReference type="ARBA" id="ARBA00023002"/>
    </source>
</evidence>
<dbReference type="Pfam" id="PF02826">
    <property type="entry name" value="2-Hacid_dh_C"/>
    <property type="match status" value="1"/>
</dbReference>
<organism evidence="6 7">
    <name type="scientific">Sphingomonas psychrotolerans</name>
    <dbReference type="NCBI Taxonomy" id="1327635"/>
    <lineage>
        <taxon>Bacteria</taxon>
        <taxon>Pseudomonadati</taxon>
        <taxon>Pseudomonadota</taxon>
        <taxon>Alphaproteobacteria</taxon>
        <taxon>Sphingomonadales</taxon>
        <taxon>Sphingomonadaceae</taxon>
        <taxon>Sphingomonas</taxon>
    </lineage>
</organism>
<reference evidence="6 7" key="1">
    <citation type="submission" date="2017-11" db="EMBL/GenBank/DDBJ databases">
        <title>Complete genome sequence of Sphingomonas sp. Strain Cra20, a psychrotolerant potential plant growth promoting rhizobacteria.</title>
        <authorList>
            <person name="Luo Y."/>
        </authorList>
    </citation>
    <scope>NUCLEOTIDE SEQUENCE [LARGE SCALE GENOMIC DNA]</scope>
    <source>
        <strain evidence="6 7">Cra20</strain>
    </source>
</reference>
<dbReference type="PANTHER" id="PTHR43333:SF1">
    <property type="entry name" value="D-ISOMER SPECIFIC 2-HYDROXYACID DEHYDROGENASE NAD-BINDING DOMAIN-CONTAINING PROTEIN"/>
    <property type="match status" value="1"/>
</dbReference>
<evidence type="ECO:0000313" key="6">
    <source>
        <dbReference type="EMBL" id="ATY31359.1"/>
    </source>
</evidence>
<name>A0A2K8MHW9_9SPHN</name>
<dbReference type="AlphaFoldDB" id="A0A2K8MHW9"/>
<comment type="similarity">
    <text evidence="3">Belongs to the D-isomer specific 2-hydroxyacid dehydrogenase family.</text>
</comment>